<dbReference type="InterPro" id="IPR017850">
    <property type="entry name" value="Alkaline_phosphatase_core_sf"/>
</dbReference>
<dbReference type="Gene3D" id="3.40.720.10">
    <property type="entry name" value="Alkaline Phosphatase, subunit A"/>
    <property type="match status" value="1"/>
</dbReference>
<dbReference type="Gene3D" id="3.30.1120.10">
    <property type="match status" value="1"/>
</dbReference>
<dbReference type="Proteomes" id="UP001156708">
    <property type="component" value="Unassembled WGS sequence"/>
</dbReference>
<comment type="caution">
    <text evidence="2">The sequence shown here is derived from an EMBL/GenBank/DDBJ whole genome shotgun (WGS) entry which is preliminary data.</text>
</comment>
<protein>
    <recommendedName>
        <fullName evidence="4">Sulfatase N-terminal domain-containing protein</fullName>
    </recommendedName>
</protein>
<comment type="similarity">
    <text evidence="1">Belongs to the sulfatase family.</text>
</comment>
<dbReference type="InterPro" id="IPR050738">
    <property type="entry name" value="Sulfatase"/>
</dbReference>
<dbReference type="SUPFAM" id="SSF53649">
    <property type="entry name" value="Alkaline phosphatase-like"/>
    <property type="match status" value="2"/>
</dbReference>
<evidence type="ECO:0000313" key="3">
    <source>
        <dbReference type="Proteomes" id="UP001156708"/>
    </source>
</evidence>
<name>A0AA37SGT4_9PROT</name>
<dbReference type="PANTHER" id="PTHR42693:SF43">
    <property type="entry name" value="BLL2667 PROTEIN"/>
    <property type="match status" value="1"/>
</dbReference>
<dbReference type="AlphaFoldDB" id="A0AA37SGT4"/>
<dbReference type="PANTHER" id="PTHR42693">
    <property type="entry name" value="ARYLSULFATASE FAMILY MEMBER"/>
    <property type="match status" value="1"/>
</dbReference>
<keyword evidence="3" id="KW-1185">Reference proteome</keyword>
<dbReference type="EMBL" id="BSNZ01000015">
    <property type="protein sequence ID" value="GLQ85397.1"/>
    <property type="molecule type" value="Genomic_DNA"/>
</dbReference>
<organism evidence="2 3">
    <name type="scientific">Gluconobacter sphaericus NBRC 12467</name>
    <dbReference type="NCBI Taxonomy" id="1307951"/>
    <lineage>
        <taxon>Bacteria</taxon>
        <taxon>Pseudomonadati</taxon>
        <taxon>Pseudomonadota</taxon>
        <taxon>Alphaproteobacteria</taxon>
        <taxon>Acetobacterales</taxon>
        <taxon>Acetobacteraceae</taxon>
        <taxon>Gluconobacter</taxon>
    </lineage>
</organism>
<sequence>MKRQTSLGPLLGSTPLWGSVVQHVRAAEPSQARQGWPQSPQALTRAPNIVVILIDNVGFGASNVFGGAISTPDFARLADARLRYNFFHINALCSPSWHKVQYFTTSGNLGIYSDGWWAGQLARETWEVDDNRVYRTRGKQPQTHPWELYRLNDDYSQAHDLAAKYSEKLKELQALFQHEVSRNHADLLRPGVDAYPLGTATGQTVFTYRSGVYRVGPRFAPDLGHDPYTLSADVDVPAGRAQWAIFAEGGRYGGVTLTTARSSGQ</sequence>
<proteinExistence type="inferred from homology"/>
<reference evidence="3" key="1">
    <citation type="journal article" date="2019" name="Int. J. Syst. Evol. Microbiol.">
        <title>The Global Catalogue of Microorganisms (GCM) 10K type strain sequencing project: providing services to taxonomists for standard genome sequencing and annotation.</title>
        <authorList>
            <consortium name="The Broad Institute Genomics Platform"/>
            <consortium name="The Broad Institute Genome Sequencing Center for Infectious Disease"/>
            <person name="Wu L."/>
            <person name="Ma J."/>
        </authorList>
    </citation>
    <scope>NUCLEOTIDE SEQUENCE [LARGE SCALE GENOMIC DNA]</scope>
    <source>
        <strain evidence="3">NBRC 12467</strain>
    </source>
</reference>
<evidence type="ECO:0000313" key="2">
    <source>
        <dbReference type="EMBL" id="GLQ85397.1"/>
    </source>
</evidence>
<evidence type="ECO:0000256" key="1">
    <source>
        <dbReference type="ARBA" id="ARBA00008779"/>
    </source>
</evidence>
<gene>
    <name evidence="2" type="ORF">GCM10007872_23060</name>
</gene>
<dbReference type="RefSeq" id="WP_167495557.1">
    <property type="nucleotide sequence ID" value="NZ_BARA01000127.1"/>
</dbReference>
<accession>A0AA37SGT4</accession>
<evidence type="ECO:0008006" key="4">
    <source>
        <dbReference type="Google" id="ProtNLM"/>
    </source>
</evidence>